<dbReference type="EMBL" id="JBDFQZ010000002">
    <property type="protein sequence ID" value="KAK9748721.1"/>
    <property type="molecule type" value="Genomic_DNA"/>
</dbReference>
<dbReference type="Pfam" id="PF22669">
    <property type="entry name" value="Exo_endo_phos2"/>
    <property type="match status" value="2"/>
</dbReference>
<gene>
    <name evidence="4" type="ORF">RND81_02G075700</name>
</gene>
<proteinExistence type="inferred from homology"/>
<comment type="similarity">
    <text evidence="1">Belongs to the inositol polyphosphate 5-phosphatase family.</text>
</comment>
<dbReference type="Gene3D" id="3.60.10.10">
    <property type="entry name" value="Endonuclease/exonuclease/phosphatase"/>
    <property type="match status" value="2"/>
</dbReference>
<name>A0AAW1MRJ9_SAPOF</name>
<evidence type="ECO:0000313" key="5">
    <source>
        <dbReference type="Proteomes" id="UP001443914"/>
    </source>
</evidence>
<reference evidence="4" key="1">
    <citation type="submission" date="2024-03" db="EMBL/GenBank/DDBJ databases">
        <title>WGS assembly of Saponaria officinalis var. Norfolk2.</title>
        <authorList>
            <person name="Jenkins J."/>
            <person name="Shu S."/>
            <person name="Grimwood J."/>
            <person name="Barry K."/>
            <person name="Goodstein D."/>
            <person name="Schmutz J."/>
            <person name="Leebens-Mack J."/>
            <person name="Osbourn A."/>
        </authorList>
    </citation>
    <scope>NUCLEOTIDE SEQUENCE [LARGE SCALE GENOMIC DNA]</scope>
    <source>
        <strain evidence="4">JIC</strain>
    </source>
</reference>
<feature type="domain" description="Inositol polyphosphate-related phosphatase" evidence="3">
    <location>
        <begin position="290"/>
        <end position="607"/>
    </location>
</feature>
<dbReference type="GO" id="GO:0046856">
    <property type="term" value="P:phosphatidylinositol dephosphorylation"/>
    <property type="evidence" value="ECO:0007669"/>
    <property type="project" value="InterPro"/>
</dbReference>
<accession>A0AAW1MRJ9</accession>
<dbReference type="FunFam" id="3.60.10.10:FF:000038">
    <property type="entry name" value="type IV inositol polyphosphate 5-phosphatase 3"/>
    <property type="match status" value="1"/>
</dbReference>
<protein>
    <recommendedName>
        <fullName evidence="3">Inositol polyphosphate-related phosphatase domain-containing protein</fullName>
    </recommendedName>
</protein>
<evidence type="ECO:0000256" key="2">
    <source>
        <dbReference type="ARBA" id="ARBA00022801"/>
    </source>
</evidence>
<dbReference type="InterPro" id="IPR000300">
    <property type="entry name" value="IPPc"/>
</dbReference>
<dbReference type="PANTHER" id="PTHR45666">
    <property type="entry name" value="TYPE IV INOSITOL POLYPHOSPHATE 5-PHOSPHATASE 9"/>
    <property type="match status" value="1"/>
</dbReference>
<dbReference type="GO" id="GO:0004439">
    <property type="term" value="F:phosphatidylinositol-4,5-bisphosphate 5-phosphatase activity"/>
    <property type="evidence" value="ECO:0007669"/>
    <property type="project" value="UniProtKB-ARBA"/>
</dbReference>
<dbReference type="SUPFAM" id="SSF56219">
    <property type="entry name" value="DNase I-like"/>
    <property type="match status" value="1"/>
</dbReference>
<organism evidence="4 5">
    <name type="scientific">Saponaria officinalis</name>
    <name type="common">Common soapwort</name>
    <name type="synonym">Lychnis saponaria</name>
    <dbReference type="NCBI Taxonomy" id="3572"/>
    <lineage>
        <taxon>Eukaryota</taxon>
        <taxon>Viridiplantae</taxon>
        <taxon>Streptophyta</taxon>
        <taxon>Embryophyta</taxon>
        <taxon>Tracheophyta</taxon>
        <taxon>Spermatophyta</taxon>
        <taxon>Magnoliopsida</taxon>
        <taxon>eudicotyledons</taxon>
        <taxon>Gunneridae</taxon>
        <taxon>Pentapetalae</taxon>
        <taxon>Caryophyllales</taxon>
        <taxon>Caryophyllaceae</taxon>
        <taxon>Caryophylleae</taxon>
        <taxon>Saponaria</taxon>
    </lineage>
</organism>
<dbReference type="GO" id="GO:0004445">
    <property type="term" value="F:inositol-polyphosphate 5-phosphatase activity"/>
    <property type="evidence" value="ECO:0007669"/>
    <property type="project" value="InterPro"/>
</dbReference>
<keyword evidence="2" id="KW-0378">Hydrolase</keyword>
<dbReference type="Proteomes" id="UP001443914">
    <property type="component" value="Unassembled WGS sequence"/>
</dbReference>
<dbReference type="InterPro" id="IPR036691">
    <property type="entry name" value="Endo/exonu/phosph_ase_sf"/>
</dbReference>
<keyword evidence="5" id="KW-1185">Reference proteome</keyword>
<dbReference type="FunFam" id="3.60.10.10:FF:000014">
    <property type="entry name" value="Type I inositol polyphosphate 5-phosphatase 1"/>
    <property type="match status" value="1"/>
</dbReference>
<evidence type="ECO:0000313" key="4">
    <source>
        <dbReference type="EMBL" id="KAK9748721.1"/>
    </source>
</evidence>
<comment type="caution">
    <text evidence="4">The sequence shown here is derived from an EMBL/GenBank/DDBJ whole genome shotgun (WGS) entry which is preliminary data.</text>
</comment>
<evidence type="ECO:0000259" key="3">
    <source>
        <dbReference type="SMART" id="SM00128"/>
    </source>
</evidence>
<dbReference type="PANTHER" id="PTHR45666:SF5">
    <property type="entry name" value="TYPE IV INOSITOL POLYPHOSPHATE 5-PHOSPHATASE 3"/>
    <property type="match status" value="1"/>
</dbReference>
<dbReference type="AlphaFoldDB" id="A0AAW1MRJ9"/>
<dbReference type="SMART" id="SM00128">
    <property type="entry name" value="IPPc"/>
    <property type="match status" value="1"/>
</dbReference>
<sequence>MVGVTMVNLAEFCCFGCNFVQFLWPRVALRKLLNLPSADSDFAADSDFDDDDDDAHTFFEADDGDDDDYQDNLPRIRRRKSETFRSQYINTKEIRVCAGTWNVAGKLPPDDLDIDEWLNINDPSDIYVLGLQEIIPLNAGNIFGAEDNRPALKWESIIRETLSRVNPIKKCYKSYSDPPSPSKFKPSDDILDFEDEMLLETDSDDEEVIHPIDEEPGGCYEVRDKIVDFGYISRNDGISDGGEIPQPDTYREKDMKKQFSSPRKVDGQQCFQSGLRGEEDSPSKKSIKAKLNKTLSGTERIGLSWPEPPLNLLAQRVLERPYSFKSTKSLKSSKSYQTYNSFKVIGDRRTVSDATSLAELDLQSLIQWRRRKPEYVRIVSKQMIGIFLTVWVRKSLRKHIQNLKVSTVGVGVMGYIGNKGAVSVSMSIYQTLFCFICTHLTSGEKEIDQLKRNADVSEIHRRTLFRSGSGLGVPKSIQDHERIIWLGDLNYRINLSYDETRRLISRREWPKLVEKDQLVRELRKGRVFNGWCEGVLSFPPTYKYEIDSDNYVGQDPSKAGRRTPAWCDRILSYGKGIKLMNYRRSELKLSDHRPVTAVYDIEVEVFSSRKLQRALTFTNAEVENEDILIDNGMDAALNNLRPEEDLAEWRR</sequence>
<evidence type="ECO:0000256" key="1">
    <source>
        <dbReference type="ARBA" id="ARBA00010768"/>
    </source>
</evidence>
<dbReference type="InterPro" id="IPR045849">
    <property type="entry name" value="IP5P_plant"/>
</dbReference>
<dbReference type="GO" id="GO:0034485">
    <property type="term" value="F:phosphatidylinositol-3,4,5-trisphosphate 5-phosphatase activity"/>
    <property type="evidence" value="ECO:0007669"/>
    <property type="project" value="UniProtKB-ARBA"/>
</dbReference>